<dbReference type="AlphaFoldDB" id="A0A6M3XKP6"/>
<sequence>MVKEMTEEEEITEMCKDILELLVKTKKEILDKFMFYGYDPAYFDVDIGLKVKIDDKILEVKESWNRLKE</sequence>
<evidence type="ECO:0000313" key="1">
    <source>
        <dbReference type="EMBL" id="QJH96985.1"/>
    </source>
</evidence>
<proteinExistence type="predicted"/>
<protein>
    <submittedName>
        <fullName evidence="1">Uncharacterized protein</fullName>
    </submittedName>
</protein>
<name>A0A6M3XKP6_9ZZZZ</name>
<reference evidence="1" key="1">
    <citation type="submission" date="2020-03" db="EMBL/GenBank/DDBJ databases">
        <title>The deep terrestrial virosphere.</title>
        <authorList>
            <person name="Holmfeldt K."/>
            <person name="Nilsson E."/>
            <person name="Simone D."/>
            <person name="Lopez-Fernandez M."/>
            <person name="Wu X."/>
            <person name="de Brujin I."/>
            <person name="Lundin D."/>
            <person name="Andersson A."/>
            <person name="Bertilsson S."/>
            <person name="Dopson M."/>
        </authorList>
    </citation>
    <scope>NUCLEOTIDE SEQUENCE</scope>
    <source>
        <strain evidence="1">TM448B00884</strain>
    </source>
</reference>
<gene>
    <name evidence="1" type="ORF">TM448B00884_0036</name>
</gene>
<dbReference type="EMBL" id="MT144668">
    <property type="protein sequence ID" value="QJH96985.1"/>
    <property type="molecule type" value="Genomic_DNA"/>
</dbReference>
<organism evidence="1">
    <name type="scientific">viral metagenome</name>
    <dbReference type="NCBI Taxonomy" id="1070528"/>
    <lineage>
        <taxon>unclassified sequences</taxon>
        <taxon>metagenomes</taxon>
        <taxon>organismal metagenomes</taxon>
    </lineage>
</organism>
<accession>A0A6M3XKP6</accession>